<dbReference type="Pfam" id="PF19535">
    <property type="entry name" value="DUF6060"/>
    <property type="match status" value="1"/>
</dbReference>
<dbReference type="Proteomes" id="UP000031725">
    <property type="component" value="Segment"/>
</dbReference>
<dbReference type="GeneID" id="26622497"/>
<sequence>MKLNKRVFKNLGLVLLLSILFINSPTFANAQHTSSTDSTSSLSFTTKDGLPALYDKKNNNYIIESYTSTGEKISLDQYKKIVDRSELPDPQEKNINLLQNSNLKKYDTIQRAKRASLINRNWFEVDLKWQQSEGPQRVSPIVDCPSSQPTYCHVSVTNSIQTTESFSTNVNISEMPFIRGSLGVGYSWSTATQSQIGINYNIPKGKRGYITFNPLRNHVRGYMHYAYSDITGYHEIGVSEMMYASCPVKSPQGFTDGIWSVVVE</sequence>
<dbReference type="OrthoDB" id="29908at10239"/>
<name>A0A0B5A7B3_9CAUD</name>
<organism evidence="1 2">
    <name type="scientific">Paenibacillus phage HB10c2</name>
    <dbReference type="NCBI Taxonomy" id="1589749"/>
    <lineage>
        <taxon>Viruses</taxon>
        <taxon>Duplodnaviria</taxon>
        <taxon>Heunggongvirae</taxon>
        <taxon>Uroviricota</taxon>
        <taxon>Caudoviricetes</taxon>
        <taxon>Fernvirus</taxon>
        <taxon>Fernvirus Hb10c2</taxon>
    </lineage>
</organism>
<protein>
    <submittedName>
        <fullName evidence="1">Uncharacterized protein</fullName>
    </submittedName>
</protein>
<keyword evidence="2" id="KW-1185">Reference proteome</keyword>
<proteinExistence type="predicted"/>
<dbReference type="RefSeq" id="YP_009195214.1">
    <property type="nucleotide sequence ID" value="NC_028758.1"/>
</dbReference>
<evidence type="ECO:0000313" key="1">
    <source>
        <dbReference type="EMBL" id="AJD83036.1"/>
    </source>
</evidence>
<gene>
    <name evidence="1" type="ORF">HB_00024</name>
</gene>
<accession>A0A0B5A7B3</accession>
<dbReference type="EMBL" id="KP202972">
    <property type="protein sequence ID" value="AJD83036.1"/>
    <property type="molecule type" value="Genomic_DNA"/>
</dbReference>
<evidence type="ECO:0000313" key="2">
    <source>
        <dbReference type="Proteomes" id="UP000031725"/>
    </source>
</evidence>
<reference evidence="2" key="1">
    <citation type="submission" date="2014-11" db="EMBL/GenBank/DDBJ databases">
        <authorList>
            <person name="Beims H."/>
            <person name="Wittmann J."/>
            <person name="Bunk B."/>
            <person name="Sproer C."/>
            <person name="Rohde C."/>
            <person name="Rohde M."/>
            <person name="von der Ohe W."/>
            <person name="Steinert M."/>
        </authorList>
    </citation>
    <scope>NUCLEOTIDE SEQUENCE [LARGE SCALE GENOMIC DNA]</scope>
</reference>
<reference evidence="1 2" key="2">
    <citation type="journal article" date="2015" name="Appl. Environ. Microbiol.">
        <title>Paenibacillus larvae-Directed Bacteriophage HB10c2 and Its Application in American Foulbrood-Affected Honey Bee Larvae.</title>
        <authorList>
            <person name="Beims H."/>
            <person name="Wittmann J."/>
            <person name="Bunk B."/>
            <person name="Sproer C."/>
            <person name="Rohde C."/>
            <person name="Gunther G."/>
            <person name="Rohde M."/>
            <person name="von der Ohe W."/>
            <person name="Steinert M."/>
        </authorList>
    </citation>
    <scope>NUCLEOTIDE SEQUENCE [LARGE SCALE GENOMIC DNA]</scope>
</reference>
<dbReference type="KEGG" id="vg:26622497"/>
<dbReference type="InterPro" id="IPR045702">
    <property type="entry name" value="DUF6060"/>
</dbReference>